<dbReference type="InterPro" id="IPR045854">
    <property type="entry name" value="NO2/SO3_Rdtase_4Fe4S_sf"/>
</dbReference>
<dbReference type="EMBL" id="FMBM01000003">
    <property type="protein sequence ID" value="SCC82628.1"/>
    <property type="molecule type" value="Genomic_DNA"/>
</dbReference>
<accession>A0A0P7XYA8</accession>
<evidence type="ECO:0000256" key="4">
    <source>
        <dbReference type="ARBA" id="ARBA00023002"/>
    </source>
</evidence>
<reference evidence="9 11" key="2">
    <citation type="submission" date="2016-08" db="EMBL/GenBank/DDBJ databases">
        <authorList>
            <person name="Varghese N."/>
            <person name="Submissions Spin"/>
        </authorList>
    </citation>
    <scope>NUCLEOTIDE SEQUENCE [LARGE SCALE GENOMIC DNA]</scope>
    <source>
        <strain evidence="9 11">HL-109</strain>
    </source>
</reference>
<keyword evidence="6" id="KW-0411">Iron-sulfur</keyword>
<evidence type="ECO:0000313" key="8">
    <source>
        <dbReference type="EMBL" id="KPQ12695.1"/>
    </source>
</evidence>
<keyword evidence="11" id="KW-1185">Reference proteome</keyword>
<evidence type="ECO:0000313" key="9">
    <source>
        <dbReference type="EMBL" id="SCC82628.1"/>
    </source>
</evidence>
<dbReference type="GO" id="GO:0046872">
    <property type="term" value="F:metal ion binding"/>
    <property type="evidence" value="ECO:0007669"/>
    <property type="project" value="UniProtKB-KW"/>
</dbReference>
<dbReference type="PATRIC" id="fig|1653334.4.peg.1950"/>
<keyword evidence="2" id="KW-0349">Heme</keyword>
<evidence type="ECO:0000313" key="11">
    <source>
        <dbReference type="Proteomes" id="UP000182800"/>
    </source>
</evidence>
<dbReference type="PANTHER" id="PTHR32439">
    <property type="entry name" value="FERREDOXIN--NITRITE REDUCTASE, CHLOROPLASTIC"/>
    <property type="match status" value="1"/>
</dbReference>
<proteinExistence type="predicted"/>
<dbReference type="SUPFAM" id="SSF56014">
    <property type="entry name" value="Nitrite and sulphite reductase 4Fe-4S domain-like"/>
    <property type="match status" value="1"/>
</dbReference>
<dbReference type="PANTHER" id="PTHR32439:SF9">
    <property type="entry name" value="BLR3264 PROTEIN"/>
    <property type="match status" value="1"/>
</dbReference>
<keyword evidence="1" id="KW-0004">4Fe-4S</keyword>
<keyword evidence="4" id="KW-0560">Oxidoreductase</keyword>
<reference evidence="8 10" key="1">
    <citation type="submission" date="2015-09" db="EMBL/GenBank/DDBJ databases">
        <title>Identification and resolution of microdiversity through metagenomic sequencing of parallel consortia.</title>
        <authorList>
            <person name="Nelson W.C."/>
            <person name="Romine M.F."/>
            <person name="Lindemann S.R."/>
        </authorList>
    </citation>
    <scope>NUCLEOTIDE SEQUENCE [LARGE SCALE GENOMIC DNA]</scope>
    <source>
        <strain evidence="8">HL-109</strain>
    </source>
</reference>
<comment type="caution">
    <text evidence="8">The sequence shown here is derived from an EMBL/GenBank/DDBJ whole genome shotgun (WGS) entry which is preliminary data.</text>
</comment>
<evidence type="ECO:0000256" key="1">
    <source>
        <dbReference type="ARBA" id="ARBA00022485"/>
    </source>
</evidence>
<dbReference type="GO" id="GO:0016491">
    <property type="term" value="F:oxidoreductase activity"/>
    <property type="evidence" value="ECO:0007669"/>
    <property type="project" value="UniProtKB-KW"/>
</dbReference>
<dbReference type="Proteomes" id="UP000182800">
    <property type="component" value="Unassembled WGS sequence"/>
</dbReference>
<dbReference type="InterPro" id="IPR051329">
    <property type="entry name" value="NIR_SIR_4Fe-4S"/>
</dbReference>
<gene>
    <name evidence="8" type="primary">cobG</name>
    <name evidence="9" type="ORF">GA0071312_3635</name>
    <name evidence="8" type="ORF">HLUCCO17_00955</name>
</gene>
<dbReference type="Gene3D" id="3.30.413.10">
    <property type="entry name" value="Sulfite Reductase Hemoprotein, domain 1"/>
    <property type="match status" value="2"/>
</dbReference>
<dbReference type="InterPro" id="IPR005117">
    <property type="entry name" value="NiRdtase/SiRdtase_haem-b_fer"/>
</dbReference>
<evidence type="ECO:0000313" key="10">
    <source>
        <dbReference type="Proteomes" id="UP000050497"/>
    </source>
</evidence>
<sequence length="414" mass="42856">MTAPAPATGFSRKGWCPGAWRPMRSGDGLILRLRPPGGRLTVTDLRRIADDAVRYGNAVIEITRRAALQIRGIADEDDAASLRADLQAQGLVDDDAAAESARQVVHDPLATSDHPGLALERALVEAAREDAGLAALPAKFGFLIDLGNPRRLAATPGDIRIERALDGGLCLRAAACDEAVAVTTADAVAHALALARAFARHPVVMAGRFHRMQALIESGEGGDLYRDAGLANLAPARTADAGAPPRPGASSGGLLAALPFGQTDAQALHRLADHLDGTGIVPRLTPWRALWLPGADPALAETLAAIGFITDPDDPLTGIDTCPGAPACASGMIETHSLAREIAAALPRAMRDRGLHVSGCGKGCARSAPAALTVIGTAQGHDLVQDGKVSDKPVAQALTRAALIAQCKHVATRQ</sequence>
<dbReference type="RefSeq" id="WP_074446427.1">
    <property type="nucleotide sequence ID" value="NZ_FMBM01000003.1"/>
</dbReference>
<dbReference type="STRING" id="1653334.GA0071312_3635"/>
<dbReference type="GO" id="GO:0051539">
    <property type="term" value="F:4 iron, 4 sulfur cluster binding"/>
    <property type="evidence" value="ECO:0007669"/>
    <property type="project" value="UniProtKB-KW"/>
</dbReference>
<dbReference type="EMBL" id="LJSX01000001">
    <property type="protein sequence ID" value="KPQ12695.1"/>
    <property type="molecule type" value="Genomic_DNA"/>
</dbReference>
<name>A0A0P7XYA8_9HYPH</name>
<evidence type="ECO:0000256" key="3">
    <source>
        <dbReference type="ARBA" id="ARBA00022723"/>
    </source>
</evidence>
<evidence type="ECO:0000256" key="2">
    <source>
        <dbReference type="ARBA" id="ARBA00022617"/>
    </source>
</evidence>
<dbReference type="AlphaFoldDB" id="A0A0P7XYA8"/>
<evidence type="ECO:0000256" key="5">
    <source>
        <dbReference type="ARBA" id="ARBA00023004"/>
    </source>
</evidence>
<evidence type="ECO:0000259" key="7">
    <source>
        <dbReference type="Pfam" id="PF03460"/>
    </source>
</evidence>
<dbReference type="InterPro" id="IPR036136">
    <property type="entry name" value="Nit/Sulf_reduc_fer-like_dom_sf"/>
</dbReference>
<dbReference type="OrthoDB" id="7459360at2"/>
<dbReference type="Gene3D" id="3.90.480.10">
    <property type="entry name" value="Sulfite Reductase Hemoprotein,Domain 2"/>
    <property type="match status" value="1"/>
</dbReference>
<organism evidence="8 10">
    <name type="scientific">Saliniramus fredricksonii</name>
    <dbReference type="NCBI Taxonomy" id="1653334"/>
    <lineage>
        <taxon>Bacteria</taxon>
        <taxon>Pseudomonadati</taxon>
        <taxon>Pseudomonadota</taxon>
        <taxon>Alphaproteobacteria</taxon>
        <taxon>Hyphomicrobiales</taxon>
        <taxon>Salinarimonadaceae</taxon>
        <taxon>Saliniramus</taxon>
    </lineage>
</organism>
<keyword evidence="3" id="KW-0479">Metal-binding</keyword>
<dbReference type="Proteomes" id="UP000050497">
    <property type="component" value="Unassembled WGS sequence"/>
</dbReference>
<dbReference type="Pfam" id="PF03460">
    <property type="entry name" value="NIR_SIR_ferr"/>
    <property type="match status" value="1"/>
</dbReference>
<dbReference type="SUPFAM" id="SSF55124">
    <property type="entry name" value="Nitrite/Sulfite reductase N-terminal domain-like"/>
    <property type="match status" value="2"/>
</dbReference>
<protein>
    <submittedName>
        <fullName evidence="8 9">Precorrin-3B synthase</fullName>
    </submittedName>
</protein>
<evidence type="ECO:0000256" key="6">
    <source>
        <dbReference type="ARBA" id="ARBA00023014"/>
    </source>
</evidence>
<keyword evidence="5" id="KW-0408">Iron</keyword>
<feature type="domain" description="Nitrite/Sulfite reductase ferredoxin-like" evidence="7">
    <location>
        <begin position="21"/>
        <end position="86"/>
    </location>
</feature>